<dbReference type="SUPFAM" id="SSF53822">
    <property type="entry name" value="Periplasmic binding protein-like I"/>
    <property type="match status" value="1"/>
</dbReference>
<dbReference type="SUPFAM" id="SSF47413">
    <property type="entry name" value="lambda repressor-like DNA-binding domains"/>
    <property type="match status" value="1"/>
</dbReference>
<dbReference type="EMBL" id="JACHVU010000003">
    <property type="protein sequence ID" value="MBB2990332.1"/>
    <property type="molecule type" value="Genomic_DNA"/>
</dbReference>
<dbReference type="InterPro" id="IPR000843">
    <property type="entry name" value="HTH_LacI"/>
</dbReference>
<dbReference type="CDD" id="cd06267">
    <property type="entry name" value="PBP1_LacI_sugar_binding-like"/>
    <property type="match status" value="1"/>
</dbReference>
<dbReference type="PROSITE" id="PS00356">
    <property type="entry name" value="HTH_LACI_1"/>
    <property type="match status" value="1"/>
</dbReference>
<reference evidence="5 6" key="1">
    <citation type="submission" date="2020-08" db="EMBL/GenBank/DDBJ databases">
        <title>The Agave Microbiome: Exploring the role of microbial communities in plant adaptations to desert environments.</title>
        <authorList>
            <person name="Partida-Martinez L.P."/>
        </authorList>
    </citation>
    <scope>NUCLEOTIDE SEQUENCE [LARGE SCALE GENOMIC DNA]</scope>
    <source>
        <strain evidence="5 6">AT2.18</strain>
    </source>
</reference>
<comment type="caution">
    <text evidence="5">The sequence shown here is derived from an EMBL/GenBank/DDBJ whole genome shotgun (WGS) entry which is preliminary data.</text>
</comment>
<evidence type="ECO:0000259" key="4">
    <source>
        <dbReference type="PROSITE" id="PS50932"/>
    </source>
</evidence>
<dbReference type="InterPro" id="IPR010982">
    <property type="entry name" value="Lambda_DNA-bd_dom_sf"/>
</dbReference>
<proteinExistence type="predicted"/>
<dbReference type="PANTHER" id="PTHR30146:SF109">
    <property type="entry name" value="HTH-TYPE TRANSCRIPTIONAL REGULATOR GALS"/>
    <property type="match status" value="1"/>
</dbReference>
<dbReference type="Gene3D" id="1.10.260.40">
    <property type="entry name" value="lambda repressor-like DNA-binding domains"/>
    <property type="match status" value="1"/>
</dbReference>
<keyword evidence="1" id="KW-0805">Transcription regulation</keyword>
<gene>
    <name evidence="5" type="ORF">FHR72_001800</name>
</gene>
<evidence type="ECO:0000313" key="6">
    <source>
        <dbReference type="Proteomes" id="UP000550501"/>
    </source>
</evidence>
<sequence length="339" mass="36326">MIPKQTVNMTDVARRSGVSIASVSRALRGEAGVSPVTRARILSAARDLSYVVSPEASRLSGGPTGRVGVIVPRVDAWFYSTVLAGVADEFDTVGMDLILCTLPDAAARHRFFEALPLRRKVDAVVVVSVPLSARERTRIDQLGVPTVFVGGHHPGPDRFWVGIDDELAARQAVGHLLRIGHRDVAMIQAADDTDIPWATDQARIRGFHRELHEAGHRDPTVVTVTWSVDGGSRGMEILLSRPRLPSAVFCHSDEIALGALRTLRRAGLAVPQSLSIIGVDDHPSAELTDLTTVSQPVREQGQIAARAVLGQLGSEATALSAVTTLPTRLVIRGSTSPPR</sequence>
<dbReference type="InterPro" id="IPR028082">
    <property type="entry name" value="Peripla_BP_I"/>
</dbReference>
<dbReference type="GO" id="GO:0000976">
    <property type="term" value="F:transcription cis-regulatory region binding"/>
    <property type="evidence" value="ECO:0007669"/>
    <property type="project" value="TreeGrafter"/>
</dbReference>
<organism evidence="5 6">
    <name type="scientific">Mycolicibacterium iranicum</name>
    <name type="common">Mycobacterium iranicum</name>
    <dbReference type="NCBI Taxonomy" id="912594"/>
    <lineage>
        <taxon>Bacteria</taxon>
        <taxon>Bacillati</taxon>
        <taxon>Actinomycetota</taxon>
        <taxon>Actinomycetes</taxon>
        <taxon>Mycobacteriales</taxon>
        <taxon>Mycobacteriaceae</taxon>
        <taxon>Mycolicibacterium</taxon>
    </lineage>
</organism>
<evidence type="ECO:0000256" key="2">
    <source>
        <dbReference type="ARBA" id="ARBA00023125"/>
    </source>
</evidence>
<dbReference type="PROSITE" id="PS50932">
    <property type="entry name" value="HTH_LACI_2"/>
    <property type="match status" value="1"/>
</dbReference>
<keyword evidence="2 5" id="KW-0238">DNA-binding</keyword>
<evidence type="ECO:0000313" key="5">
    <source>
        <dbReference type="EMBL" id="MBB2990332.1"/>
    </source>
</evidence>
<dbReference type="Pfam" id="PF13377">
    <property type="entry name" value="Peripla_BP_3"/>
    <property type="match status" value="1"/>
</dbReference>
<dbReference type="Pfam" id="PF00356">
    <property type="entry name" value="LacI"/>
    <property type="match status" value="1"/>
</dbReference>
<dbReference type="InterPro" id="IPR046335">
    <property type="entry name" value="LacI/GalR-like_sensor"/>
</dbReference>
<dbReference type="AlphaFoldDB" id="A0A839QAQ3"/>
<name>A0A839QAQ3_MYCIR</name>
<dbReference type="GO" id="GO:0003700">
    <property type="term" value="F:DNA-binding transcription factor activity"/>
    <property type="evidence" value="ECO:0007669"/>
    <property type="project" value="TreeGrafter"/>
</dbReference>
<keyword evidence="6" id="KW-1185">Reference proteome</keyword>
<dbReference type="RefSeq" id="WP_183467577.1">
    <property type="nucleotide sequence ID" value="NZ_JACHVU010000003.1"/>
</dbReference>
<keyword evidence="3" id="KW-0804">Transcription</keyword>
<feature type="domain" description="HTH lacI-type" evidence="4">
    <location>
        <begin position="7"/>
        <end position="61"/>
    </location>
</feature>
<dbReference type="Gene3D" id="3.40.50.2300">
    <property type="match status" value="2"/>
</dbReference>
<dbReference type="PANTHER" id="PTHR30146">
    <property type="entry name" value="LACI-RELATED TRANSCRIPTIONAL REPRESSOR"/>
    <property type="match status" value="1"/>
</dbReference>
<evidence type="ECO:0000256" key="1">
    <source>
        <dbReference type="ARBA" id="ARBA00023015"/>
    </source>
</evidence>
<dbReference type="SMART" id="SM00354">
    <property type="entry name" value="HTH_LACI"/>
    <property type="match status" value="1"/>
</dbReference>
<protein>
    <submittedName>
        <fullName evidence="5">DNA-binding LacI/PurR family transcriptional regulator</fullName>
    </submittedName>
</protein>
<dbReference type="Proteomes" id="UP000550501">
    <property type="component" value="Unassembled WGS sequence"/>
</dbReference>
<dbReference type="CDD" id="cd01392">
    <property type="entry name" value="HTH_LacI"/>
    <property type="match status" value="1"/>
</dbReference>
<accession>A0A839QAQ3</accession>
<evidence type="ECO:0000256" key="3">
    <source>
        <dbReference type="ARBA" id="ARBA00023163"/>
    </source>
</evidence>